<reference evidence="1 2" key="1">
    <citation type="submission" date="2018-04" db="EMBL/GenBank/DDBJ databases">
        <title>Micromonosporas from Atacama Desert.</title>
        <authorList>
            <person name="Carro L."/>
            <person name="Klenk H.-P."/>
            <person name="Goodfellow M."/>
        </authorList>
    </citation>
    <scope>NUCLEOTIDE SEQUENCE [LARGE SCALE GENOMIC DNA]</scope>
    <source>
        <strain evidence="1 2">LB19</strain>
    </source>
</reference>
<sequence length="95" mass="10933">MFMLDPVTAPLGTQEEFHLMLVELVNAFAPRRFAICEEHGDRIDGRVFAWGLAFEDSALLCDDEQAYTGRFRSPDSAVRLFARSGRRLRLIWIDE</sequence>
<dbReference type="RefSeq" id="WP_124820721.1">
    <property type="nucleotide sequence ID" value="NZ_CP109156.1"/>
</dbReference>
<gene>
    <name evidence="1" type="ORF">DDE19_19265</name>
</gene>
<dbReference type="EMBL" id="QDGB01000279">
    <property type="protein sequence ID" value="RQX15484.1"/>
    <property type="molecule type" value="Genomic_DNA"/>
</dbReference>
<evidence type="ECO:0000313" key="1">
    <source>
        <dbReference type="EMBL" id="RQX15484.1"/>
    </source>
</evidence>
<proteinExistence type="predicted"/>
<name>A0A3N9XR64_9ACTN</name>
<dbReference type="AlphaFoldDB" id="A0A3N9XR64"/>
<organism evidence="1 2">
    <name type="scientific">Micromonospora ureilytica</name>
    <dbReference type="NCBI Taxonomy" id="709868"/>
    <lineage>
        <taxon>Bacteria</taxon>
        <taxon>Bacillati</taxon>
        <taxon>Actinomycetota</taxon>
        <taxon>Actinomycetes</taxon>
        <taxon>Micromonosporales</taxon>
        <taxon>Micromonosporaceae</taxon>
        <taxon>Micromonospora</taxon>
    </lineage>
</organism>
<comment type="caution">
    <text evidence="1">The sequence shown here is derived from an EMBL/GenBank/DDBJ whole genome shotgun (WGS) entry which is preliminary data.</text>
</comment>
<accession>A0A3N9XR64</accession>
<protein>
    <submittedName>
        <fullName evidence="1">Uncharacterized protein</fullName>
    </submittedName>
</protein>
<evidence type="ECO:0000313" key="2">
    <source>
        <dbReference type="Proteomes" id="UP000278981"/>
    </source>
</evidence>
<dbReference type="Proteomes" id="UP000278981">
    <property type="component" value="Unassembled WGS sequence"/>
</dbReference>
<dbReference type="OrthoDB" id="3694433at2"/>